<dbReference type="PANTHER" id="PTHR23248:SF63">
    <property type="entry name" value="PHOSPHOLIPID SCRAMBLASE"/>
    <property type="match status" value="1"/>
</dbReference>
<keyword evidence="2" id="KW-0449">Lipoprotein</keyword>
<name>A0AAV2SYC8_CALDB</name>
<evidence type="ECO:0000313" key="5">
    <source>
        <dbReference type="Proteomes" id="UP001497525"/>
    </source>
</evidence>
<dbReference type="PANTHER" id="PTHR23248">
    <property type="entry name" value="PHOSPHOLIPID SCRAMBLASE-RELATED"/>
    <property type="match status" value="1"/>
</dbReference>
<gene>
    <name evidence="4" type="ORF">CDAUBV1_LOCUS373</name>
</gene>
<dbReference type="GO" id="GO:0005886">
    <property type="term" value="C:plasma membrane"/>
    <property type="evidence" value="ECO:0007669"/>
    <property type="project" value="TreeGrafter"/>
</dbReference>
<organism evidence="4 5">
    <name type="scientific">Calicophoron daubneyi</name>
    <name type="common">Rumen fluke</name>
    <name type="synonym">Paramphistomum daubneyi</name>
    <dbReference type="NCBI Taxonomy" id="300641"/>
    <lineage>
        <taxon>Eukaryota</taxon>
        <taxon>Metazoa</taxon>
        <taxon>Spiralia</taxon>
        <taxon>Lophotrochozoa</taxon>
        <taxon>Platyhelminthes</taxon>
        <taxon>Trematoda</taxon>
        <taxon>Digenea</taxon>
        <taxon>Plagiorchiida</taxon>
        <taxon>Pronocephalata</taxon>
        <taxon>Paramphistomoidea</taxon>
        <taxon>Paramphistomidae</taxon>
        <taxon>Calicophoron</taxon>
    </lineage>
</organism>
<keyword evidence="2" id="KW-0106">Calcium</keyword>
<dbReference type="SUPFAM" id="SSF54518">
    <property type="entry name" value="Tubby C-terminal domain-like"/>
    <property type="match status" value="1"/>
</dbReference>
<evidence type="ECO:0000313" key="4">
    <source>
        <dbReference type="EMBL" id="CAL5129456.1"/>
    </source>
</evidence>
<sequence length="294" mass="32999">MNGDRRLSHFGFTVEDSPPHPGYPQPPVTENSTPPVGYSQHVQPPIPPQGPYGPGVPRSTQATWMSRPGAYGCPPGLEYLTQVDHLFVKQKKEILEIVTGIETENRYDVLNALGQTVYRCVEEASYFQMSCCGASRAFTMHVYDNAGIEVVRIIRPYKYHCMQWCNCCKCCQDEVEVQSPVGTVAGYVTQMSDGCKIKYNIMDSNQTSVLQLKGSSYCICECWGDMHFQVLSKDGTIPVGDVTKQWSGIVQEYFTDADNFGISFPMDLDVRIKAVLLGAAFLIDFMFFEEHHRN</sequence>
<dbReference type="Proteomes" id="UP001497525">
    <property type="component" value="Unassembled WGS sequence"/>
</dbReference>
<protein>
    <recommendedName>
        <fullName evidence="2">Phospholipid scramblase</fullName>
    </recommendedName>
</protein>
<dbReference type="AlphaFoldDB" id="A0AAV2SYC8"/>
<dbReference type="GO" id="GO:0017128">
    <property type="term" value="F:phospholipid scramblase activity"/>
    <property type="evidence" value="ECO:0007669"/>
    <property type="project" value="InterPro"/>
</dbReference>
<reference evidence="4" key="1">
    <citation type="submission" date="2024-06" db="EMBL/GenBank/DDBJ databases">
        <authorList>
            <person name="Liu X."/>
            <person name="Lenzi L."/>
            <person name="Haldenby T S."/>
            <person name="Uol C."/>
        </authorList>
    </citation>
    <scope>NUCLEOTIDE SEQUENCE</scope>
</reference>
<evidence type="ECO:0000256" key="3">
    <source>
        <dbReference type="SAM" id="MobiDB-lite"/>
    </source>
</evidence>
<comment type="caution">
    <text evidence="4">The sequence shown here is derived from an EMBL/GenBank/DDBJ whole genome shotgun (WGS) entry which is preliminary data.</text>
</comment>
<dbReference type="EMBL" id="CAXLJL010000002">
    <property type="protein sequence ID" value="CAL5129456.1"/>
    <property type="molecule type" value="Genomic_DNA"/>
</dbReference>
<evidence type="ECO:0000256" key="2">
    <source>
        <dbReference type="RuleBase" id="RU363116"/>
    </source>
</evidence>
<feature type="region of interest" description="Disordered" evidence="3">
    <location>
        <begin position="1"/>
        <end position="59"/>
    </location>
</feature>
<accession>A0AAV2SYC8</accession>
<dbReference type="InterPro" id="IPR025659">
    <property type="entry name" value="Tubby-like_C"/>
</dbReference>
<dbReference type="Pfam" id="PF03803">
    <property type="entry name" value="Scramblase"/>
    <property type="match status" value="1"/>
</dbReference>
<proteinExistence type="inferred from homology"/>
<comment type="similarity">
    <text evidence="1 2">Belongs to the phospholipid scramblase family.</text>
</comment>
<comment type="cofactor">
    <cofactor evidence="2">
        <name>Ca(2+)</name>
        <dbReference type="ChEBI" id="CHEBI:29108"/>
    </cofactor>
</comment>
<comment type="function">
    <text evidence="2">May mediate accelerated ATP-independent bidirectional transbilayer migration of phospholipids upon binding calcium ions that results in a loss of phospholipid asymmetry in the plasma membrane.</text>
</comment>
<evidence type="ECO:0000256" key="1">
    <source>
        <dbReference type="ARBA" id="ARBA00005350"/>
    </source>
</evidence>
<dbReference type="InterPro" id="IPR005552">
    <property type="entry name" value="Scramblase"/>
</dbReference>
<keyword evidence="2" id="KW-0564">Palmitate</keyword>